<sequence>MSKYNKSVSLHCPVCGHTQFEVDEDNENTKCADCGNELNKDELIRENNENIQSNVDAVKDEIIKDLKKIFKGKFK</sequence>
<feature type="domain" description="TFIIB-type" evidence="1">
    <location>
        <begin position="12"/>
        <end position="41"/>
    </location>
</feature>
<dbReference type="EMBL" id="WABS01000101">
    <property type="protein sequence ID" value="MBI0557426.1"/>
    <property type="molecule type" value="Genomic_DNA"/>
</dbReference>
<dbReference type="InterPro" id="IPR013137">
    <property type="entry name" value="Znf_TFIIB"/>
</dbReference>
<protein>
    <submittedName>
        <fullName evidence="3">TFIIB-type zinc ribbon-containing protein</fullName>
    </submittedName>
</protein>
<dbReference type="HOGENOM" id="CLU_179326_0_0_6"/>
<name>A0A0H3I8Z3_PECPM</name>
<keyword evidence="5" id="KW-1185">Reference proteome</keyword>
<evidence type="ECO:0000313" key="3">
    <source>
        <dbReference type="EMBL" id="MBI0557426.1"/>
    </source>
</evidence>
<reference evidence="5" key="3">
    <citation type="submission" date="2023-07" db="EMBL/GenBank/DDBJ databases">
        <title>Identification of Pectobacterium versatile causing blackleg of potato from New York State with a whole genome sequencing approach.</title>
        <authorList>
            <person name="Ma X."/>
            <person name="Swingle B."/>
        </authorList>
    </citation>
    <scope>NUCLEOTIDE SEQUENCE [LARGE SCALE GENOMIC DNA]</scope>
    <source>
        <strain evidence="5">NY1588A</strain>
    </source>
</reference>
<dbReference type="PATRIC" id="fig|1166016.3.peg.2350"/>
<proteinExistence type="predicted"/>
<reference evidence="3" key="4">
    <citation type="submission" date="2024-05" db="EMBL/GenBank/DDBJ databases">
        <title>Identification of Pectobacterium versatile causing blackleg of potato from New York State with a whole genome sequencing approach.</title>
        <authorList>
            <person name="Ma X."/>
            <person name="Swingle B."/>
        </authorList>
    </citation>
    <scope>NUCLEOTIDE SEQUENCE</scope>
    <source>
        <strain evidence="3">NY1588A</strain>
    </source>
</reference>
<dbReference type="RefSeq" id="WP_014700002.1">
    <property type="nucleotide sequence ID" value="NC_017845.1"/>
</dbReference>
<dbReference type="Proteomes" id="UP001194579">
    <property type="component" value="Unassembled WGS sequence"/>
</dbReference>
<evidence type="ECO:0000313" key="2">
    <source>
        <dbReference type="EMBL" id="AFI90421.1"/>
    </source>
</evidence>
<dbReference type="AlphaFoldDB" id="A0A0H3I8Z3"/>
<evidence type="ECO:0000259" key="1">
    <source>
        <dbReference type="Pfam" id="PF08271"/>
    </source>
</evidence>
<accession>A0A0H3I8Z3</accession>
<evidence type="ECO:0000313" key="4">
    <source>
        <dbReference type="Proteomes" id="UP000008044"/>
    </source>
</evidence>
<dbReference type="Proteomes" id="UP000008044">
    <property type="component" value="Chromosome"/>
</dbReference>
<dbReference type="EMBL" id="CP003415">
    <property type="protein sequence ID" value="AFI90421.1"/>
    <property type="molecule type" value="Genomic_DNA"/>
</dbReference>
<dbReference type="SUPFAM" id="SSF57783">
    <property type="entry name" value="Zinc beta-ribbon"/>
    <property type="match status" value="1"/>
</dbReference>
<reference evidence="2" key="2">
    <citation type="submission" date="2012-03" db="EMBL/GenBank/DDBJ databases">
        <authorList>
            <person name="Koskinen P."/>
            <person name="Laine P."/>
            <person name="Niemi O."/>
            <person name="Nykyri J."/>
            <person name="Harjunpaa H."/>
            <person name="Auvinen P."/>
            <person name="Paulin L."/>
            <person name="Pirhonen M."/>
            <person name="Palva T."/>
            <person name="Holm L."/>
        </authorList>
    </citation>
    <scope>NUCLEOTIDE SEQUENCE</scope>
    <source>
        <strain evidence="2">SCC3193</strain>
    </source>
</reference>
<dbReference type="Pfam" id="PF08271">
    <property type="entry name" value="Zn_Ribbon_TF"/>
    <property type="match status" value="1"/>
</dbReference>
<reference evidence="2 4" key="1">
    <citation type="journal article" date="2012" name="J. Bacteriol.">
        <title>Genome sequence of Pectobacterium sp. strain SCC3193.</title>
        <authorList>
            <person name="Koskinen J.P."/>
            <person name="Laine P."/>
            <person name="Niemi O."/>
            <person name="Nykyri J."/>
            <person name="Harjunpaa H."/>
            <person name="Auvinen P."/>
            <person name="Paulin L."/>
            <person name="Pirhonen M."/>
            <person name="Palva T."/>
            <person name="Holm L."/>
        </authorList>
    </citation>
    <scope>NUCLEOTIDE SEQUENCE [LARGE SCALE GENOMIC DNA]</scope>
    <source>
        <strain evidence="2 4">SCC3193</strain>
    </source>
</reference>
<organism evidence="2 4">
    <name type="scientific">Pectobacterium parmentieri</name>
    <dbReference type="NCBI Taxonomy" id="1905730"/>
    <lineage>
        <taxon>Bacteria</taxon>
        <taxon>Pseudomonadati</taxon>
        <taxon>Pseudomonadota</taxon>
        <taxon>Gammaproteobacteria</taxon>
        <taxon>Enterobacterales</taxon>
        <taxon>Pectobacteriaceae</taxon>
        <taxon>Pectobacterium</taxon>
    </lineage>
</organism>
<evidence type="ECO:0000313" key="5">
    <source>
        <dbReference type="Proteomes" id="UP001194579"/>
    </source>
</evidence>
<gene>
    <name evidence="2" type="ordered locus">W5S_2333</name>
    <name evidence="3" type="ORF">F6Q06_23590</name>
</gene>
<dbReference type="KEGG" id="pec:W5S_2333"/>